<sequence length="40" mass="4402">MLAEGGPRVPIAHRFPFDEAEEAPATLQRSAHFGKLVLEL</sequence>
<reference evidence="1 2" key="1">
    <citation type="submission" date="2020-05" db="EMBL/GenBank/DDBJ databases">
        <title>Ramlibacter rhizophilus sp. nov., isolated from rhizosphere soil of national flower Mugunghwa from South Korea.</title>
        <authorList>
            <person name="Zheng-Fei Y."/>
            <person name="Huan T."/>
        </authorList>
    </citation>
    <scope>NUCLEOTIDE SEQUENCE [LARGE SCALE GENOMIC DNA]</scope>
    <source>
        <strain evidence="1 2">H242</strain>
    </source>
</reference>
<name>A0ABX6P356_9BURK</name>
<gene>
    <name evidence="1" type="ORF">HK414_06505</name>
</gene>
<proteinExistence type="predicted"/>
<accession>A0ABX6P356</accession>
<protein>
    <submittedName>
        <fullName evidence="1">Zinc-binding dehydrogenase</fullName>
    </submittedName>
</protein>
<evidence type="ECO:0000313" key="1">
    <source>
        <dbReference type="EMBL" id="QJW83783.1"/>
    </source>
</evidence>
<keyword evidence="2" id="KW-1185">Reference proteome</keyword>
<organism evidence="1 2">
    <name type="scientific">Ramlibacter terrae</name>
    <dbReference type="NCBI Taxonomy" id="2732511"/>
    <lineage>
        <taxon>Bacteria</taxon>
        <taxon>Pseudomonadati</taxon>
        <taxon>Pseudomonadota</taxon>
        <taxon>Betaproteobacteria</taxon>
        <taxon>Burkholderiales</taxon>
        <taxon>Comamonadaceae</taxon>
        <taxon>Ramlibacter</taxon>
    </lineage>
</organism>
<dbReference type="Proteomes" id="UP000500826">
    <property type="component" value="Chromosome"/>
</dbReference>
<evidence type="ECO:0000313" key="2">
    <source>
        <dbReference type="Proteomes" id="UP000500826"/>
    </source>
</evidence>
<dbReference type="Gene3D" id="3.90.180.10">
    <property type="entry name" value="Medium-chain alcohol dehydrogenases, catalytic domain"/>
    <property type="match status" value="1"/>
</dbReference>
<dbReference type="EMBL" id="CP053418">
    <property type="protein sequence ID" value="QJW83783.1"/>
    <property type="molecule type" value="Genomic_DNA"/>
</dbReference>
<dbReference type="Pfam" id="PF13602">
    <property type="entry name" value="ADH_zinc_N_2"/>
    <property type="match status" value="1"/>
</dbReference>